<dbReference type="PANTHER" id="PTHR48048:SF76">
    <property type="entry name" value="UDP-GLYCOSYLTRANSFERASE 708D1-LIKE"/>
    <property type="match status" value="1"/>
</dbReference>
<dbReference type="PROSITE" id="PS00375">
    <property type="entry name" value="UDPGT"/>
    <property type="match status" value="1"/>
</dbReference>
<evidence type="ECO:0000256" key="4">
    <source>
        <dbReference type="RuleBase" id="RU003718"/>
    </source>
</evidence>
<dbReference type="GO" id="GO:0035251">
    <property type="term" value="F:UDP-glucosyltransferase activity"/>
    <property type="evidence" value="ECO:0007669"/>
    <property type="project" value="InterPro"/>
</dbReference>
<reference evidence="6" key="2">
    <citation type="journal article" date="2020" name="Proc. Natl. Acad. Sci. U.S.A.">
        <title>Dissection of the general two-step di-C-glycosylation pathway for the biosynthesis of (iso)schaftosides in higher plants.</title>
        <authorList>
            <person name="Wang Z.-L."/>
            <person name="Gao H.-M."/>
            <person name="Wang S."/>
            <person name="Zhang M."/>
            <person name="Chen K."/>
            <person name="Zhang Y.-Q."/>
            <person name="Wang H.-D."/>
            <person name="Han B.-Y."/>
            <person name="Xu L.-L."/>
            <person name="Song T.-Q."/>
            <person name="Yun C.-H."/>
            <person name="Qiao X."/>
            <person name="Ye M."/>
        </authorList>
    </citation>
    <scope>NUCLEOTIDE SEQUENCE</scope>
</reference>
<dbReference type="AlphaFoldDB" id="A0A859N8U3"/>
<accession>A0A859N8U3</accession>
<dbReference type="FunFam" id="3.40.50.2000:FF:000056">
    <property type="entry name" value="Glycosyltransferase"/>
    <property type="match status" value="1"/>
</dbReference>
<dbReference type="InterPro" id="IPR002213">
    <property type="entry name" value="UDP_glucos_trans"/>
</dbReference>
<sequence>MSPPTAEGARTPRVALLPSAGMGHLTPFLRLAAVLAARGCDVTLITPHPVVSAAEARHIAAFLASASPRVRSLEFRLLPFDAASATSTDPFFLQFEAIRRSAHLLGPLLASACPALSAVVTDVSLISAVAPVVAAVGLPNYVIFTSSAAMLALCVAFPSASASLGGAADTFEVPGLAALPINWLPQPLRDPGNLFTTQFVENGRELTRVDGIMINTWDALEGETLAALNAGAVAHLPPVIPVGPLPPVKPRSIPGIPWLDDQPERSVVYVSFGSRTALSAEQIRELGAGLEKSGCRFLWAAKSKKVDKEDDGVVLEELLGDDGFLRRMEGRGLVVKDWVDQDAVLAHPAVGGFLCHCGWNSVTEAAIHGVRVLAWPRHGDQRLNAWVVERGGLGTWPTEWSWEGDAELVSGEEIARRVRELVGSPDASDAAAPVGEEAVRAAEACGSSRKALDELIEKWGRQLGTRSDGMRRP</sequence>
<dbReference type="Pfam" id="PF00201">
    <property type="entry name" value="UDPGT"/>
    <property type="match status" value="1"/>
</dbReference>
<protein>
    <recommendedName>
        <fullName evidence="5">Glycosyltransferase</fullName>
        <ecNumber evidence="5">2.4.1.-</ecNumber>
    </recommendedName>
</protein>
<dbReference type="InterPro" id="IPR050481">
    <property type="entry name" value="UDP-glycosyltransf_plant"/>
</dbReference>
<dbReference type="PANTHER" id="PTHR48048">
    <property type="entry name" value="GLYCOSYLTRANSFERASE"/>
    <property type="match status" value="1"/>
</dbReference>
<dbReference type="InterPro" id="IPR035595">
    <property type="entry name" value="UDP_glycos_trans_CS"/>
</dbReference>
<dbReference type="SUPFAM" id="SSF53756">
    <property type="entry name" value="UDP-Glycosyltransferase/glycogen phosphorylase"/>
    <property type="match status" value="1"/>
</dbReference>
<name>A0A859N8U3_9ARAE</name>
<dbReference type="EC" id="2.4.1.-" evidence="5"/>
<evidence type="ECO:0000256" key="5">
    <source>
        <dbReference type="RuleBase" id="RU362057"/>
    </source>
</evidence>
<organism evidence="6">
    <name type="scientific">Arisaema erubescens</name>
    <dbReference type="NCBI Taxonomy" id="228806"/>
    <lineage>
        <taxon>Eukaryota</taxon>
        <taxon>Viridiplantae</taxon>
        <taxon>Streptophyta</taxon>
        <taxon>Embryophyta</taxon>
        <taxon>Tracheophyta</taxon>
        <taxon>Spermatophyta</taxon>
        <taxon>Magnoliopsida</taxon>
        <taxon>Liliopsida</taxon>
        <taxon>Araceae</taxon>
        <taxon>Aroideae</taxon>
        <taxon>Arisaemateae</taxon>
        <taxon>Arisaema</taxon>
    </lineage>
</organism>
<proteinExistence type="evidence at transcript level"/>
<evidence type="ECO:0000256" key="3">
    <source>
        <dbReference type="ARBA" id="ARBA00022679"/>
    </source>
</evidence>
<dbReference type="EMBL" id="MK894449">
    <property type="protein sequence ID" value="QLF98867.1"/>
    <property type="molecule type" value="mRNA"/>
</dbReference>
<comment type="similarity">
    <text evidence="1 4">Belongs to the UDP-glycosyltransferase family.</text>
</comment>
<keyword evidence="2 4" id="KW-0328">Glycosyltransferase</keyword>
<gene>
    <name evidence="6" type="primary">CGTa</name>
</gene>
<reference evidence="6" key="1">
    <citation type="submission" date="2019-05" db="EMBL/GenBank/DDBJ databases">
        <authorList>
            <person name="Wang Z."/>
            <person name="Wang S."/>
            <person name="Gao H."/>
            <person name="Chen K."/>
            <person name="Zhang Y."/>
            <person name="Yun C."/>
            <person name="Qiao X."/>
            <person name="Ye M."/>
        </authorList>
    </citation>
    <scope>NUCLEOTIDE SEQUENCE</scope>
</reference>
<dbReference type="Gene3D" id="3.40.50.2000">
    <property type="entry name" value="Glycogen Phosphorylase B"/>
    <property type="match status" value="2"/>
</dbReference>
<evidence type="ECO:0000256" key="2">
    <source>
        <dbReference type="ARBA" id="ARBA00022676"/>
    </source>
</evidence>
<evidence type="ECO:0000256" key="1">
    <source>
        <dbReference type="ARBA" id="ARBA00009995"/>
    </source>
</evidence>
<evidence type="ECO:0000313" key="6">
    <source>
        <dbReference type="EMBL" id="QLF98867.1"/>
    </source>
</evidence>
<keyword evidence="3 4" id="KW-0808">Transferase</keyword>
<dbReference type="CDD" id="cd03784">
    <property type="entry name" value="GT1_Gtf-like"/>
    <property type="match status" value="1"/>
</dbReference>